<keyword evidence="5" id="KW-0732">Signal</keyword>
<dbReference type="InterPro" id="IPR017939">
    <property type="entry name" value="G-Glutamylcylcotransferase"/>
</dbReference>
<accession>A0ABD3QJG7</accession>
<evidence type="ECO:0000256" key="4">
    <source>
        <dbReference type="PIRSR" id="PIRSR617939-2"/>
    </source>
</evidence>
<sequence>MPSPLHRLLLVLLLYTTTTTITTTTKLSCHALSSQPAVQQPPRTYHYFAFGSNMCTSTMTNLRNLSPLASTAAVLPCHELRFNIPGIVGIEPSSASVEPVEVTIASDNGRGEDDWIEEMVTNDQVVHGTLYTLDERDFATICQTEGVPFVYSLHRCRVIPYVGDGRRAGITSLKQVLWETLSMDAKGADGNKNSHSTTTTTTTKRITNSILQTHNRGIPAFTLRATHKQWRTMPDIPPSQSYLNVLLRGAMEYHLDEAYVTKLRNVKVGKTWVGDGLAEEMLRWAERRK</sequence>
<dbReference type="PANTHER" id="PTHR12935">
    <property type="entry name" value="GAMMA-GLUTAMYLCYCLOTRANSFERASE"/>
    <property type="match status" value="1"/>
</dbReference>
<evidence type="ECO:0000313" key="7">
    <source>
        <dbReference type="Proteomes" id="UP001516023"/>
    </source>
</evidence>
<feature type="active site" description="Proton acceptor" evidence="3">
    <location>
        <position position="145"/>
    </location>
</feature>
<dbReference type="EMBL" id="JABMIG020000031">
    <property type="protein sequence ID" value="KAL3800633.1"/>
    <property type="molecule type" value="Genomic_DNA"/>
</dbReference>
<dbReference type="InterPro" id="IPR013024">
    <property type="entry name" value="GGCT-like"/>
</dbReference>
<gene>
    <name evidence="6" type="ORF">HJC23_006095</name>
</gene>
<feature type="signal peptide" evidence="5">
    <location>
        <begin position="1"/>
        <end position="20"/>
    </location>
</feature>
<evidence type="ECO:0000256" key="2">
    <source>
        <dbReference type="ARBA" id="ARBA00023239"/>
    </source>
</evidence>
<comment type="caution">
    <text evidence="6">The sequence shown here is derived from an EMBL/GenBank/DDBJ whole genome shotgun (WGS) entry which is preliminary data.</text>
</comment>
<protein>
    <recommendedName>
        <fullName evidence="1">gamma-glutamylcyclotransferase</fullName>
        <ecNumber evidence="1">4.3.2.9</ecNumber>
    </recommendedName>
</protein>
<keyword evidence="7" id="KW-1185">Reference proteome</keyword>
<dbReference type="GO" id="GO:0003839">
    <property type="term" value="F:gamma-glutamylcyclotransferase activity"/>
    <property type="evidence" value="ECO:0007669"/>
    <property type="project" value="UniProtKB-EC"/>
</dbReference>
<evidence type="ECO:0000313" key="6">
    <source>
        <dbReference type="EMBL" id="KAL3800633.1"/>
    </source>
</evidence>
<proteinExistence type="predicted"/>
<evidence type="ECO:0000256" key="3">
    <source>
        <dbReference type="PIRSR" id="PIRSR617939-1"/>
    </source>
</evidence>
<feature type="chain" id="PRO_5044873348" description="gamma-glutamylcyclotransferase" evidence="5">
    <location>
        <begin position="21"/>
        <end position="289"/>
    </location>
</feature>
<dbReference type="CDD" id="cd06661">
    <property type="entry name" value="GGCT_like"/>
    <property type="match status" value="1"/>
</dbReference>
<evidence type="ECO:0000256" key="5">
    <source>
        <dbReference type="SAM" id="SignalP"/>
    </source>
</evidence>
<dbReference type="Gene3D" id="3.10.490.10">
    <property type="entry name" value="Gamma-glutamyl cyclotransferase-like"/>
    <property type="match status" value="1"/>
</dbReference>
<dbReference type="EC" id="4.3.2.9" evidence="1"/>
<dbReference type="InterPro" id="IPR036568">
    <property type="entry name" value="GGCT-like_sf"/>
</dbReference>
<dbReference type="Proteomes" id="UP001516023">
    <property type="component" value="Unassembled WGS sequence"/>
</dbReference>
<dbReference type="SUPFAM" id="SSF110857">
    <property type="entry name" value="Gamma-glutamyl cyclotransferase-like"/>
    <property type="match status" value="1"/>
</dbReference>
<feature type="binding site" evidence="4">
    <location>
        <begin position="47"/>
        <end position="52"/>
    </location>
    <ligand>
        <name>substrate</name>
    </ligand>
</feature>
<evidence type="ECO:0000256" key="1">
    <source>
        <dbReference type="ARBA" id="ARBA00012346"/>
    </source>
</evidence>
<name>A0ABD3QJG7_9STRA</name>
<dbReference type="AlphaFoldDB" id="A0ABD3QJG7"/>
<keyword evidence="2" id="KW-0456">Lyase</keyword>
<organism evidence="6 7">
    <name type="scientific">Cyclotella cryptica</name>
    <dbReference type="NCBI Taxonomy" id="29204"/>
    <lineage>
        <taxon>Eukaryota</taxon>
        <taxon>Sar</taxon>
        <taxon>Stramenopiles</taxon>
        <taxon>Ochrophyta</taxon>
        <taxon>Bacillariophyta</taxon>
        <taxon>Coscinodiscophyceae</taxon>
        <taxon>Thalassiosirophycidae</taxon>
        <taxon>Stephanodiscales</taxon>
        <taxon>Stephanodiscaceae</taxon>
        <taxon>Cyclotella</taxon>
    </lineage>
</organism>
<reference evidence="6 7" key="1">
    <citation type="journal article" date="2020" name="G3 (Bethesda)">
        <title>Improved Reference Genome for Cyclotella cryptica CCMP332, a Model for Cell Wall Morphogenesis, Salinity Adaptation, and Lipid Production in Diatoms (Bacillariophyta).</title>
        <authorList>
            <person name="Roberts W.R."/>
            <person name="Downey K.M."/>
            <person name="Ruck E.C."/>
            <person name="Traller J.C."/>
            <person name="Alverson A.J."/>
        </authorList>
    </citation>
    <scope>NUCLEOTIDE SEQUENCE [LARGE SCALE GENOMIC DNA]</scope>
    <source>
        <strain evidence="6 7">CCMP332</strain>
    </source>
</reference>
<dbReference type="PANTHER" id="PTHR12935:SF0">
    <property type="entry name" value="GAMMA-GLUTAMYLCYCLOTRANSFERASE"/>
    <property type="match status" value="1"/>
</dbReference>